<dbReference type="InterPro" id="IPR023393">
    <property type="entry name" value="START-like_dom_sf"/>
</dbReference>
<dbReference type="STRING" id="273678.RS84_01172"/>
<dbReference type="CDD" id="cd07814">
    <property type="entry name" value="SRPBCC_CalC_Aha1-like"/>
    <property type="match status" value="1"/>
</dbReference>
<keyword evidence="4" id="KW-1185">Reference proteome</keyword>
<dbReference type="OrthoDB" id="3365660at2"/>
<organism evidence="3 4">
    <name type="scientific">Microbacterium hydrocarbonoxydans</name>
    <dbReference type="NCBI Taxonomy" id="273678"/>
    <lineage>
        <taxon>Bacteria</taxon>
        <taxon>Bacillati</taxon>
        <taxon>Actinomycetota</taxon>
        <taxon>Actinomycetes</taxon>
        <taxon>Micrococcales</taxon>
        <taxon>Microbacteriaceae</taxon>
        <taxon>Microbacterium</taxon>
    </lineage>
</organism>
<dbReference type="SUPFAM" id="SSF55961">
    <property type="entry name" value="Bet v1-like"/>
    <property type="match status" value="2"/>
</dbReference>
<dbReference type="Gene3D" id="3.30.530.20">
    <property type="match status" value="2"/>
</dbReference>
<proteinExistence type="inferred from homology"/>
<dbReference type="PATRIC" id="fig|273678.4.peg.1171"/>
<evidence type="ECO:0000256" key="1">
    <source>
        <dbReference type="ARBA" id="ARBA00006817"/>
    </source>
</evidence>
<comment type="similarity">
    <text evidence="1">Belongs to the AHA1 family.</text>
</comment>
<evidence type="ECO:0000313" key="3">
    <source>
        <dbReference type="EMBL" id="KJL48413.1"/>
    </source>
</evidence>
<gene>
    <name evidence="3" type="ORF">RS84_01172</name>
</gene>
<dbReference type="RefSeq" id="WP_045256813.1">
    <property type="nucleotide sequence ID" value="NZ_JYJB01000007.1"/>
</dbReference>
<accession>A0A0M2HVD4</accession>
<comment type="caution">
    <text evidence="3">The sequence shown here is derived from an EMBL/GenBank/DDBJ whole genome shotgun (WGS) entry which is preliminary data.</text>
</comment>
<dbReference type="InterPro" id="IPR013538">
    <property type="entry name" value="ASHA1/2-like_C"/>
</dbReference>
<name>A0A0M2HVD4_9MICO</name>
<dbReference type="EMBL" id="JYJB01000007">
    <property type="protein sequence ID" value="KJL48413.1"/>
    <property type="molecule type" value="Genomic_DNA"/>
</dbReference>
<dbReference type="Pfam" id="PF08327">
    <property type="entry name" value="AHSA1"/>
    <property type="match status" value="2"/>
</dbReference>
<evidence type="ECO:0000259" key="2">
    <source>
        <dbReference type="Pfam" id="PF08327"/>
    </source>
</evidence>
<sequence length="330" mass="36807">MPVTDVTTDPENLTMTIVADFAAPVERVWSAYSDPRQLERFWGPPGWPATFTAWDHTVGGRAYYSLTGPRGERSSGSWEFLSIDAPHSFEVLDSFVDDEGKPLEGFAPMRMKLSFTPTAEGTRMIGESHFDSVEALNQVVAMGVIEGTKMAMAQLDAVLQDLREFAQGKGTQVELLDDTHVRITRLVEGPRELVWRAYNEEELMRQWMLGPEGWEMTECVIATEPGQQHRTSWAPVGDTPGEPFGFEGEVLLVDAPRRAVTTERMQGTDGPETLNDLNLYEEDGATLITVLIEYPDKETRDMILATGMAEGMEASYTRLEHEVLAPAERS</sequence>
<reference evidence="3 4" key="1">
    <citation type="submission" date="2015-02" db="EMBL/GenBank/DDBJ databases">
        <title>Draft genome sequences of ten Microbacterium spp. with emphasis on heavy metal contaminated environments.</title>
        <authorList>
            <person name="Corretto E."/>
        </authorList>
    </citation>
    <scope>NUCLEOTIDE SEQUENCE [LARGE SCALE GENOMIC DNA]</scope>
    <source>
        <strain evidence="3 4">SA35</strain>
    </source>
</reference>
<dbReference type="Proteomes" id="UP000033900">
    <property type="component" value="Unassembled WGS sequence"/>
</dbReference>
<feature type="domain" description="Activator of Hsp90 ATPase homologue 1/2-like C-terminal" evidence="2">
    <location>
        <begin position="23"/>
        <end position="159"/>
    </location>
</feature>
<dbReference type="AlphaFoldDB" id="A0A0M2HVD4"/>
<evidence type="ECO:0000313" key="4">
    <source>
        <dbReference type="Proteomes" id="UP000033900"/>
    </source>
</evidence>
<feature type="domain" description="Activator of Hsp90 ATPase homologue 1/2-like C-terminal" evidence="2">
    <location>
        <begin position="190"/>
        <end position="321"/>
    </location>
</feature>
<protein>
    <recommendedName>
        <fullName evidence="2">Activator of Hsp90 ATPase homologue 1/2-like C-terminal domain-containing protein</fullName>
    </recommendedName>
</protein>